<proteinExistence type="predicted"/>
<keyword evidence="2" id="KW-1185">Reference proteome</keyword>
<organism evidence="1 2">
    <name type="scientific">Streptomyces omiyaensis</name>
    <dbReference type="NCBI Taxonomy" id="68247"/>
    <lineage>
        <taxon>Bacteria</taxon>
        <taxon>Bacillati</taxon>
        <taxon>Actinomycetota</taxon>
        <taxon>Actinomycetes</taxon>
        <taxon>Kitasatosporales</taxon>
        <taxon>Streptomycetaceae</taxon>
        <taxon>Streptomyces</taxon>
    </lineage>
</organism>
<dbReference type="EMBL" id="JBICZW010000031">
    <property type="protein sequence ID" value="MFG3193551.1"/>
    <property type="molecule type" value="Genomic_DNA"/>
</dbReference>
<name>A0ABW7C1Y9_9ACTN</name>
<accession>A0ABW7C1Y9</accession>
<evidence type="ECO:0000313" key="1">
    <source>
        <dbReference type="EMBL" id="MFG3193551.1"/>
    </source>
</evidence>
<dbReference type="Proteomes" id="UP001604282">
    <property type="component" value="Unassembled WGS sequence"/>
</dbReference>
<dbReference type="RefSeq" id="WP_392884739.1">
    <property type="nucleotide sequence ID" value="NZ_JBICZW010000031.1"/>
</dbReference>
<sequence>MAMMMPLGAVAIPAAGAHIVINGVVHELDPGSVHVTWDPSIRVRTFEARTVPKPVFFEAGKTYTRSVDWSIAAQVGDLIERFECTVVEKDGDGNPVAFGRFTTAKGGTRGLGIDLWCLMQKYHWEKGGWKADGGG</sequence>
<reference evidence="1 2" key="1">
    <citation type="submission" date="2024-10" db="EMBL/GenBank/DDBJ databases">
        <title>The Natural Products Discovery Center: Release of the First 8490 Sequenced Strains for Exploring Actinobacteria Biosynthetic Diversity.</title>
        <authorList>
            <person name="Kalkreuter E."/>
            <person name="Kautsar S.A."/>
            <person name="Yang D."/>
            <person name="Bader C.D."/>
            <person name="Teijaro C.N."/>
            <person name="Fluegel L."/>
            <person name="Davis C.M."/>
            <person name="Simpson J.R."/>
            <person name="Lauterbach L."/>
            <person name="Steele A.D."/>
            <person name="Gui C."/>
            <person name="Meng S."/>
            <person name="Li G."/>
            <person name="Viehrig K."/>
            <person name="Ye F."/>
            <person name="Su P."/>
            <person name="Kiefer A.F."/>
            <person name="Nichols A."/>
            <person name="Cepeda A.J."/>
            <person name="Yan W."/>
            <person name="Fan B."/>
            <person name="Jiang Y."/>
            <person name="Adhikari A."/>
            <person name="Zheng C.-J."/>
            <person name="Schuster L."/>
            <person name="Cowan T.M."/>
            <person name="Smanski M.J."/>
            <person name="Chevrette M.G."/>
            <person name="De Carvalho L.P.S."/>
            <person name="Shen B."/>
        </authorList>
    </citation>
    <scope>NUCLEOTIDE SEQUENCE [LARGE SCALE GENOMIC DNA]</scope>
    <source>
        <strain evidence="1 2">NPDC048229</strain>
    </source>
</reference>
<evidence type="ECO:0000313" key="2">
    <source>
        <dbReference type="Proteomes" id="UP001604282"/>
    </source>
</evidence>
<protein>
    <submittedName>
        <fullName evidence="1">Uncharacterized protein</fullName>
    </submittedName>
</protein>
<gene>
    <name evidence="1" type="ORF">ACGFYS_32000</name>
</gene>
<comment type="caution">
    <text evidence="1">The sequence shown here is derived from an EMBL/GenBank/DDBJ whole genome shotgun (WGS) entry which is preliminary data.</text>
</comment>